<reference evidence="2" key="1">
    <citation type="submission" date="2006-01" db="EMBL/GenBank/DDBJ databases">
        <authorList>
            <person name="Lindblad-Toh K."/>
            <person name="Mauceli E."/>
            <person name="Grabherr M."/>
            <person name="Chang J.L."/>
            <person name="Lander E.S."/>
        </authorList>
    </citation>
    <scope>NUCLEOTIDE SEQUENCE [LARGE SCALE GENOMIC DNA]</scope>
</reference>
<dbReference type="STRING" id="69293.ENSGACP00000016896"/>
<evidence type="ECO:0000259" key="1">
    <source>
        <dbReference type="Pfam" id="PF02023"/>
    </source>
</evidence>
<protein>
    <recommendedName>
        <fullName evidence="1">SCAN box domain-containing protein</fullName>
    </recommendedName>
</protein>
<evidence type="ECO:0000313" key="2">
    <source>
        <dbReference type="Ensembl" id="ENSGACP00000016896.1"/>
    </source>
</evidence>
<feature type="domain" description="SCAN box" evidence="1">
    <location>
        <begin position="78"/>
        <end position="153"/>
    </location>
</feature>
<accession>G3PH21</accession>
<dbReference type="InterPro" id="IPR003309">
    <property type="entry name" value="SCAN_dom"/>
</dbReference>
<organism evidence="2">
    <name type="scientific">Gasterosteus aculeatus</name>
    <name type="common">Three-spined stickleback</name>
    <dbReference type="NCBI Taxonomy" id="69293"/>
    <lineage>
        <taxon>Eukaryota</taxon>
        <taxon>Metazoa</taxon>
        <taxon>Chordata</taxon>
        <taxon>Craniata</taxon>
        <taxon>Vertebrata</taxon>
        <taxon>Euteleostomi</taxon>
        <taxon>Actinopterygii</taxon>
        <taxon>Neopterygii</taxon>
        <taxon>Teleostei</taxon>
        <taxon>Neoteleostei</taxon>
        <taxon>Acanthomorphata</taxon>
        <taxon>Eupercaria</taxon>
        <taxon>Perciformes</taxon>
        <taxon>Cottioidei</taxon>
        <taxon>Gasterosteales</taxon>
        <taxon>Gasterosteidae</taxon>
        <taxon>Gasterosteus</taxon>
    </lineage>
</organism>
<dbReference type="SUPFAM" id="SSF47353">
    <property type="entry name" value="Retrovirus capsid dimerization domain-like"/>
    <property type="match status" value="1"/>
</dbReference>
<sequence length="168" mass="18834">MAEEGFPESVRLGFDVGANLRLMPRFNEKDPDTFFTLFERVADARNWPDADRTVMLQCVLTGRAQEAYSALHASECMNYAKVKSAVLRDLLCHFNRWCSAASVESFDGLCDLIVLEQFKNLIPPRIAVYVSEQKAATALRAAELADDFVLTHKSGFGLNALDNTHHLH</sequence>
<dbReference type="InterPro" id="IPR038269">
    <property type="entry name" value="SCAN_sf"/>
</dbReference>
<dbReference type="AlphaFoldDB" id="G3PH21"/>
<proteinExistence type="predicted"/>
<dbReference type="Gene3D" id="1.10.4020.10">
    <property type="entry name" value="DNA breaking-rejoining enzymes"/>
    <property type="match status" value="1"/>
</dbReference>
<dbReference type="Ensembl" id="ENSGACT00000016930.1">
    <property type="protein sequence ID" value="ENSGACP00000016896.1"/>
    <property type="gene ID" value="ENSGACG00000012790.1"/>
</dbReference>
<reference evidence="2" key="2">
    <citation type="submission" date="2024-04" db="UniProtKB">
        <authorList>
            <consortium name="Ensembl"/>
        </authorList>
    </citation>
    <scope>IDENTIFICATION</scope>
</reference>
<dbReference type="PANTHER" id="PTHR46888">
    <property type="entry name" value="ZINC KNUCKLE DOMAINCONTAINING PROTEIN-RELATED"/>
    <property type="match status" value="1"/>
</dbReference>
<dbReference type="InParanoid" id="G3PH21"/>
<dbReference type="Pfam" id="PF02023">
    <property type="entry name" value="SCAN"/>
    <property type="match status" value="1"/>
</dbReference>
<dbReference type="eggNOG" id="ENOG502SS27">
    <property type="taxonomic scope" value="Eukaryota"/>
</dbReference>
<dbReference type="PANTHER" id="PTHR46888:SF13">
    <property type="entry name" value="RIBONUCLEASE H"/>
    <property type="match status" value="1"/>
</dbReference>
<name>G3PH21_GASAC</name>